<dbReference type="PRINTS" id="PR00252">
    <property type="entry name" value="NRIONCHANNEL"/>
</dbReference>
<keyword evidence="2 5" id="KW-0812">Transmembrane</keyword>
<proteinExistence type="predicted"/>
<dbReference type="Proteomes" id="UP001164746">
    <property type="component" value="Chromosome 12"/>
</dbReference>
<dbReference type="InterPro" id="IPR036719">
    <property type="entry name" value="Neuro-gated_channel_TM_sf"/>
</dbReference>
<dbReference type="CDD" id="cd19051">
    <property type="entry name" value="LGIC_TM_cation"/>
    <property type="match status" value="1"/>
</dbReference>
<evidence type="ECO:0000256" key="3">
    <source>
        <dbReference type="ARBA" id="ARBA00022989"/>
    </source>
</evidence>
<keyword evidence="10" id="KW-1185">Reference proteome</keyword>
<evidence type="ECO:0000256" key="1">
    <source>
        <dbReference type="ARBA" id="ARBA00004141"/>
    </source>
</evidence>
<gene>
    <name evidence="9" type="ORF">MAR_014882</name>
</gene>
<dbReference type="PANTHER" id="PTHR18945">
    <property type="entry name" value="NEUROTRANSMITTER GATED ION CHANNEL"/>
    <property type="match status" value="1"/>
</dbReference>
<keyword evidence="3 5" id="KW-1133">Transmembrane helix</keyword>
<feature type="domain" description="Neurotransmitter-gated ion-channel transmembrane" evidence="8">
    <location>
        <begin position="272"/>
        <end position="369"/>
    </location>
</feature>
<evidence type="ECO:0000256" key="2">
    <source>
        <dbReference type="ARBA" id="ARBA00022692"/>
    </source>
</evidence>
<keyword evidence="6" id="KW-0732">Signal</keyword>
<dbReference type="InterPro" id="IPR006029">
    <property type="entry name" value="Neurotrans-gated_channel_TM"/>
</dbReference>
<organism evidence="9 10">
    <name type="scientific">Mya arenaria</name>
    <name type="common">Soft-shell clam</name>
    <dbReference type="NCBI Taxonomy" id="6604"/>
    <lineage>
        <taxon>Eukaryota</taxon>
        <taxon>Metazoa</taxon>
        <taxon>Spiralia</taxon>
        <taxon>Lophotrochozoa</taxon>
        <taxon>Mollusca</taxon>
        <taxon>Bivalvia</taxon>
        <taxon>Autobranchia</taxon>
        <taxon>Heteroconchia</taxon>
        <taxon>Euheterodonta</taxon>
        <taxon>Imparidentia</taxon>
        <taxon>Neoheterodontei</taxon>
        <taxon>Myida</taxon>
        <taxon>Myoidea</taxon>
        <taxon>Myidae</taxon>
        <taxon>Mya</taxon>
    </lineage>
</organism>
<evidence type="ECO:0000313" key="9">
    <source>
        <dbReference type="EMBL" id="WAR20908.1"/>
    </source>
</evidence>
<evidence type="ECO:0000256" key="5">
    <source>
        <dbReference type="SAM" id="Phobius"/>
    </source>
</evidence>
<dbReference type="SUPFAM" id="SSF90112">
    <property type="entry name" value="Neurotransmitter-gated ion-channel transmembrane pore"/>
    <property type="match status" value="1"/>
</dbReference>
<dbReference type="SUPFAM" id="SSF63712">
    <property type="entry name" value="Nicotinic receptor ligand binding domain-like"/>
    <property type="match status" value="1"/>
</dbReference>
<dbReference type="InterPro" id="IPR006201">
    <property type="entry name" value="Neur_channel"/>
</dbReference>
<feature type="signal peptide" evidence="6">
    <location>
        <begin position="1"/>
        <end position="31"/>
    </location>
</feature>
<name>A0ABY7FFD8_MYAAR</name>
<feature type="transmembrane region" description="Helical" evidence="5">
    <location>
        <begin position="264"/>
        <end position="288"/>
    </location>
</feature>
<feature type="transmembrane region" description="Helical" evidence="5">
    <location>
        <begin position="328"/>
        <end position="348"/>
    </location>
</feature>
<evidence type="ECO:0000259" key="8">
    <source>
        <dbReference type="Pfam" id="PF02932"/>
    </source>
</evidence>
<feature type="transmembrane region" description="Helical" evidence="5">
    <location>
        <begin position="295"/>
        <end position="316"/>
    </location>
</feature>
<dbReference type="InterPro" id="IPR006202">
    <property type="entry name" value="Neur_chan_lig-bd"/>
</dbReference>
<dbReference type="Gene3D" id="2.70.170.10">
    <property type="entry name" value="Neurotransmitter-gated ion-channel ligand-binding domain"/>
    <property type="match status" value="1"/>
</dbReference>
<protein>
    <submittedName>
        <fullName evidence="9">ACH2-like protein</fullName>
    </submittedName>
</protein>
<comment type="subcellular location">
    <subcellularLocation>
        <location evidence="1">Membrane</location>
        <topology evidence="1">Multi-pass membrane protein</topology>
    </subcellularLocation>
</comment>
<reference evidence="9" key="1">
    <citation type="submission" date="2022-11" db="EMBL/GenBank/DDBJ databases">
        <title>Centuries of genome instability and evolution in soft-shell clam transmissible cancer (bioRxiv).</title>
        <authorList>
            <person name="Hart S.F.M."/>
            <person name="Yonemitsu M.A."/>
            <person name="Giersch R.M."/>
            <person name="Beal B.F."/>
            <person name="Arriagada G."/>
            <person name="Davis B.W."/>
            <person name="Ostrander E.A."/>
            <person name="Goff S.P."/>
            <person name="Metzger M.J."/>
        </authorList>
    </citation>
    <scope>NUCLEOTIDE SEQUENCE</scope>
    <source>
        <strain evidence="9">MELC-2E11</strain>
        <tissue evidence="9">Siphon/mantle</tissue>
    </source>
</reference>
<sequence length="425" mass="47761">MTEKSDTRGIMMLLKLEHLLILFLRFLLIHGQYGDTAATVDWATQRSIYKGIYSHYYNNGTPLADIVPVSDLANGALQVNMSMTLASLNGFDAVSGQIDISGSMLLEWEDEVVASTLVGSLLNTTPGVSADVLVDYDKAWAPNIVLVNAVDTVKDIGDTSYKLRYSLAYPNTATVNWEPRILLRASCTPDVTFYPFDRQVCDFTYTAWGYLSGEITLSVTSSEWDTTAAEANGVWKIISTESQTFTTDGSDYVRFRLTIQREPLYFTFNIALPILLLGLLNGFVFLLPAESGERIGFCITCFLSFVVLMQTTMGFLPEIASPMSLLCIYVFLMMCFSVFINITCILMSRIYQKPAKEKVPNWMKTVVRVVGCQVCRCLQKPPRDPYPEVEWPDVARMLDFFFFLSFLGSQASLTFFFLLPLATRY</sequence>
<feature type="domain" description="Neurotransmitter-gated ion-channel ligand-binding" evidence="7">
    <location>
        <begin position="68"/>
        <end position="263"/>
    </location>
</feature>
<dbReference type="Pfam" id="PF02931">
    <property type="entry name" value="Neur_chan_LBD"/>
    <property type="match status" value="1"/>
</dbReference>
<accession>A0ABY7FFD8</accession>
<keyword evidence="4 5" id="KW-0472">Membrane</keyword>
<feature type="chain" id="PRO_5045740417" evidence="6">
    <location>
        <begin position="32"/>
        <end position="425"/>
    </location>
</feature>
<feature type="transmembrane region" description="Helical" evidence="5">
    <location>
        <begin position="400"/>
        <end position="422"/>
    </location>
</feature>
<evidence type="ECO:0000256" key="4">
    <source>
        <dbReference type="ARBA" id="ARBA00023136"/>
    </source>
</evidence>
<evidence type="ECO:0000256" key="6">
    <source>
        <dbReference type="SAM" id="SignalP"/>
    </source>
</evidence>
<dbReference type="InterPro" id="IPR038050">
    <property type="entry name" value="Neuro_actylchol_rec"/>
</dbReference>
<evidence type="ECO:0000259" key="7">
    <source>
        <dbReference type="Pfam" id="PF02931"/>
    </source>
</evidence>
<dbReference type="EMBL" id="CP111023">
    <property type="protein sequence ID" value="WAR20908.1"/>
    <property type="molecule type" value="Genomic_DNA"/>
</dbReference>
<dbReference type="Gene3D" id="1.20.58.390">
    <property type="entry name" value="Neurotransmitter-gated ion-channel transmembrane domain"/>
    <property type="match status" value="1"/>
</dbReference>
<evidence type="ECO:0000313" key="10">
    <source>
        <dbReference type="Proteomes" id="UP001164746"/>
    </source>
</evidence>
<dbReference type="Pfam" id="PF02932">
    <property type="entry name" value="Neur_chan_memb"/>
    <property type="match status" value="1"/>
</dbReference>
<dbReference type="CDD" id="cd18989">
    <property type="entry name" value="LGIC_ECD_cation"/>
    <property type="match status" value="1"/>
</dbReference>
<dbReference type="InterPro" id="IPR036734">
    <property type="entry name" value="Neur_chan_lig-bd_sf"/>
</dbReference>